<name>A0ACB8ZI53_ARCLA</name>
<evidence type="ECO:0000313" key="2">
    <source>
        <dbReference type="Proteomes" id="UP001055879"/>
    </source>
</evidence>
<dbReference type="EMBL" id="CM042056">
    <property type="protein sequence ID" value="KAI3697384.1"/>
    <property type="molecule type" value="Genomic_DNA"/>
</dbReference>
<keyword evidence="2" id="KW-1185">Reference proteome</keyword>
<reference evidence="2" key="1">
    <citation type="journal article" date="2022" name="Mol. Ecol. Resour.">
        <title>The genomes of chicory, endive, great burdock and yacon provide insights into Asteraceae palaeo-polyploidization history and plant inulin production.</title>
        <authorList>
            <person name="Fan W."/>
            <person name="Wang S."/>
            <person name="Wang H."/>
            <person name="Wang A."/>
            <person name="Jiang F."/>
            <person name="Liu H."/>
            <person name="Zhao H."/>
            <person name="Xu D."/>
            <person name="Zhang Y."/>
        </authorList>
    </citation>
    <scope>NUCLEOTIDE SEQUENCE [LARGE SCALE GENOMIC DNA]</scope>
    <source>
        <strain evidence="2">cv. Niubang</strain>
    </source>
</reference>
<proteinExistence type="predicted"/>
<dbReference type="Proteomes" id="UP001055879">
    <property type="component" value="Linkage Group LG10"/>
</dbReference>
<protein>
    <submittedName>
        <fullName evidence="1">Uncharacterized protein</fullName>
    </submittedName>
</protein>
<evidence type="ECO:0000313" key="1">
    <source>
        <dbReference type="EMBL" id="KAI3697384.1"/>
    </source>
</evidence>
<sequence length="78" mass="9131">MNAVRKVSTTIGELKERLFLSWGFDLKDFPVPTTPNALIKRRFKFQGLQHSPITLISHDKLERLFPQYNDSSSQYDVY</sequence>
<reference evidence="1 2" key="2">
    <citation type="journal article" date="2022" name="Mol. Ecol. Resour.">
        <title>The genomes of chicory, endive, great burdock and yacon provide insights into Asteraceae paleo-polyploidization history and plant inulin production.</title>
        <authorList>
            <person name="Fan W."/>
            <person name="Wang S."/>
            <person name="Wang H."/>
            <person name="Wang A."/>
            <person name="Jiang F."/>
            <person name="Liu H."/>
            <person name="Zhao H."/>
            <person name="Xu D."/>
            <person name="Zhang Y."/>
        </authorList>
    </citation>
    <scope>NUCLEOTIDE SEQUENCE [LARGE SCALE GENOMIC DNA]</scope>
    <source>
        <strain evidence="2">cv. Niubang</strain>
    </source>
</reference>
<comment type="caution">
    <text evidence="1">The sequence shown here is derived from an EMBL/GenBank/DDBJ whole genome shotgun (WGS) entry which is preliminary data.</text>
</comment>
<organism evidence="1 2">
    <name type="scientific">Arctium lappa</name>
    <name type="common">Greater burdock</name>
    <name type="synonym">Lappa major</name>
    <dbReference type="NCBI Taxonomy" id="4217"/>
    <lineage>
        <taxon>Eukaryota</taxon>
        <taxon>Viridiplantae</taxon>
        <taxon>Streptophyta</taxon>
        <taxon>Embryophyta</taxon>
        <taxon>Tracheophyta</taxon>
        <taxon>Spermatophyta</taxon>
        <taxon>Magnoliopsida</taxon>
        <taxon>eudicotyledons</taxon>
        <taxon>Gunneridae</taxon>
        <taxon>Pentapetalae</taxon>
        <taxon>asterids</taxon>
        <taxon>campanulids</taxon>
        <taxon>Asterales</taxon>
        <taxon>Asteraceae</taxon>
        <taxon>Carduoideae</taxon>
        <taxon>Cardueae</taxon>
        <taxon>Arctiinae</taxon>
        <taxon>Arctium</taxon>
    </lineage>
</organism>
<accession>A0ACB8ZI53</accession>
<gene>
    <name evidence="1" type="ORF">L6452_30369</name>
</gene>